<feature type="transmembrane region" description="Helical" evidence="6">
    <location>
        <begin position="42"/>
        <end position="62"/>
    </location>
</feature>
<comment type="subcellular location">
    <subcellularLocation>
        <location evidence="1">Cell membrane</location>
        <topology evidence="1">Multi-pass membrane protein</topology>
    </subcellularLocation>
</comment>
<keyword evidence="5 6" id="KW-0472">Membrane</keyword>
<proteinExistence type="predicted"/>
<organism evidence="8 9">
    <name type="scientific">Ureibacillus chungkukjangi</name>
    <dbReference type="NCBI Taxonomy" id="1202712"/>
    <lineage>
        <taxon>Bacteria</taxon>
        <taxon>Bacillati</taxon>
        <taxon>Bacillota</taxon>
        <taxon>Bacilli</taxon>
        <taxon>Bacillales</taxon>
        <taxon>Caryophanaceae</taxon>
        <taxon>Ureibacillus</taxon>
    </lineage>
</organism>
<evidence type="ECO:0000313" key="9">
    <source>
        <dbReference type="Proteomes" id="UP000247416"/>
    </source>
</evidence>
<dbReference type="Pfam" id="PF13396">
    <property type="entry name" value="PLDc_N"/>
    <property type="match status" value="1"/>
</dbReference>
<evidence type="ECO:0000256" key="2">
    <source>
        <dbReference type="ARBA" id="ARBA00022475"/>
    </source>
</evidence>
<dbReference type="AlphaFoldDB" id="A0A318TV71"/>
<gene>
    <name evidence="8" type="ORF">BJ095_1143</name>
</gene>
<evidence type="ECO:0000313" key="8">
    <source>
        <dbReference type="EMBL" id="PYF05825.1"/>
    </source>
</evidence>
<keyword evidence="2" id="KW-1003">Cell membrane</keyword>
<keyword evidence="9" id="KW-1185">Reference proteome</keyword>
<comment type="caution">
    <text evidence="8">The sequence shown here is derived from an EMBL/GenBank/DDBJ whole genome shotgun (WGS) entry which is preliminary data.</text>
</comment>
<reference evidence="8 9" key="1">
    <citation type="submission" date="2018-06" db="EMBL/GenBank/DDBJ databases">
        <title>Genomic Encyclopedia of Archaeal and Bacterial Type Strains, Phase II (KMG-II): from individual species to whole genera.</title>
        <authorList>
            <person name="Goeker M."/>
        </authorList>
    </citation>
    <scope>NUCLEOTIDE SEQUENCE [LARGE SCALE GENOMIC DNA]</scope>
    <source>
        <strain evidence="8 9">KACC 16626</strain>
    </source>
</reference>
<evidence type="ECO:0000256" key="5">
    <source>
        <dbReference type="ARBA" id="ARBA00023136"/>
    </source>
</evidence>
<evidence type="ECO:0000256" key="1">
    <source>
        <dbReference type="ARBA" id="ARBA00004651"/>
    </source>
</evidence>
<evidence type="ECO:0000256" key="3">
    <source>
        <dbReference type="ARBA" id="ARBA00022692"/>
    </source>
</evidence>
<evidence type="ECO:0000256" key="6">
    <source>
        <dbReference type="SAM" id="Phobius"/>
    </source>
</evidence>
<keyword evidence="3 6" id="KW-0812">Transmembrane</keyword>
<keyword evidence="4 6" id="KW-1133">Transmembrane helix</keyword>
<feature type="transmembrane region" description="Helical" evidence="6">
    <location>
        <begin position="12"/>
        <end position="30"/>
    </location>
</feature>
<dbReference type="GO" id="GO:0005886">
    <property type="term" value="C:plasma membrane"/>
    <property type="evidence" value="ECO:0007669"/>
    <property type="project" value="UniProtKB-SubCell"/>
</dbReference>
<evidence type="ECO:0000256" key="4">
    <source>
        <dbReference type="ARBA" id="ARBA00022989"/>
    </source>
</evidence>
<dbReference type="Proteomes" id="UP000247416">
    <property type="component" value="Unassembled WGS sequence"/>
</dbReference>
<dbReference type="EMBL" id="QJTJ01000014">
    <property type="protein sequence ID" value="PYF05825.1"/>
    <property type="molecule type" value="Genomic_DNA"/>
</dbReference>
<dbReference type="RefSeq" id="WP_107935224.1">
    <property type="nucleotide sequence ID" value="NZ_CP085009.1"/>
</dbReference>
<evidence type="ECO:0000259" key="7">
    <source>
        <dbReference type="Pfam" id="PF13396"/>
    </source>
</evidence>
<feature type="domain" description="Cardiolipin synthase N-terminal" evidence="7">
    <location>
        <begin position="23"/>
        <end position="64"/>
    </location>
</feature>
<protein>
    <submittedName>
        <fullName evidence="8">Phospholipase D-like protein</fullName>
    </submittedName>
</protein>
<name>A0A318TV71_9BACL</name>
<sequence length="67" mass="7552">MNEILNGIPWGVIAPILVIQLLLVIIALTSCIRAEKTNGPKWLWILVILFINIIGPVLYFVIGRRND</sequence>
<accession>A0A318TV71</accession>
<dbReference type="OrthoDB" id="3243324at2"/>
<dbReference type="InterPro" id="IPR027379">
    <property type="entry name" value="CLS_N"/>
</dbReference>